<evidence type="ECO:0000256" key="9">
    <source>
        <dbReference type="ARBA" id="ARBA00022989"/>
    </source>
</evidence>
<dbReference type="CDD" id="cd07521">
    <property type="entry name" value="HAD_FCP1-like"/>
    <property type="match status" value="1"/>
</dbReference>
<gene>
    <name evidence="15" type="ORF">WBA_LOCUS10286</name>
</gene>
<keyword evidence="16" id="KW-1185">Reference proteome</keyword>
<keyword evidence="5 13" id="KW-0812">Transmembrane</keyword>
<comment type="function">
    <text evidence="1 13">Essential component of the TIM23 complex, a complex that mediates the translocation of transit peptide-containing proteins across the mitochondrial inner membrane.</text>
</comment>
<keyword evidence="11 13" id="KW-0496">Mitochondrion</keyword>
<feature type="domain" description="FCP1 homology" evidence="14">
    <location>
        <begin position="248"/>
        <end position="392"/>
    </location>
</feature>
<name>A0A3P7GC11_WUCBA</name>
<evidence type="ECO:0000256" key="8">
    <source>
        <dbReference type="ARBA" id="ARBA00022946"/>
    </source>
</evidence>
<organism evidence="15 16">
    <name type="scientific">Wuchereria bancrofti</name>
    <dbReference type="NCBI Taxonomy" id="6293"/>
    <lineage>
        <taxon>Eukaryota</taxon>
        <taxon>Metazoa</taxon>
        <taxon>Ecdysozoa</taxon>
        <taxon>Nematoda</taxon>
        <taxon>Chromadorea</taxon>
        <taxon>Rhabditida</taxon>
        <taxon>Spirurina</taxon>
        <taxon>Spiruromorpha</taxon>
        <taxon>Filarioidea</taxon>
        <taxon>Onchocercidae</taxon>
        <taxon>Wuchereria</taxon>
    </lineage>
</organism>
<dbReference type="PROSITE" id="PS50969">
    <property type="entry name" value="FCP1"/>
    <property type="match status" value="1"/>
</dbReference>
<keyword evidence="12 13" id="KW-0472">Membrane</keyword>
<comment type="similarity">
    <text evidence="3 13">Belongs to the TIM50 family.</text>
</comment>
<dbReference type="FunFam" id="3.40.50.1000:FF:000019">
    <property type="entry name" value="Mitochondrial import inner membrane translocase subunit TIM50"/>
    <property type="match status" value="1"/>
</dbReference>
<dbReference type="InterPro" id="IPR036412">
    <property type="entry name" value="HAD-like_sf"/>
</dbReference>
<dbReference type="Proteomes" id="UP000270924">
    <property type="component" value="Unassembled WGS sequence"/>
</dbReference>
<evidence type="ECO:0000256" key="7">
    <source>
        <dbReference type="ARBA" id="ARBA00022927"/>
    </source>
</evidence>
<evidence type="ECO:0000256" key="10">
    <source>
        <dbReference type="ARBA" id="ARBA00023010"/>
    </source>
</evidence>
<keyword evidence="9 13" id="KW-1133">Transmembrane helix</keyword>
<evidence type="ECO:0000256" key="2">
    <source>
        <dbReference type="ARBA" id="ARBA00004434"/>
    </source>
</evidence>
<dbReference type="GO" id="GO:0005744">
    <property type="term" value="C:TIM23 mitochondrial import inner membrane translocase complex"/>
    <property type="evidence" value="ECO:0007669"/>
    <property type="project" value="UniProtKB-UniRule"/>
</dbReference>
<evidence type="ECO:0000256" key="5">
    <source>
        <dbReference type="ARBA" id="ARBA00022692"/>
    </source>
</evidence>
<dbReference type="OrthoDB" id="287041at2759"/>
<dbReference type="FunCoup" id="A0A3P7GC11">
    <property type="interactions" value="1344"/>
</dbReference>
<dbReference type="InParanoid" id="A0A3P7GC11"/>
<dbReference type="Gene3D" id="3.40.50.1000">
    <property type="entry name" value="HAD superfamily/HAD-like"/>
    <property type="match status" value="1"/>
</dbReference>
<evidence type="ECO:0000256" key="3">
    <source>
        <dbReference type="ARBA" id="ARBA00006344"/>
    </source>
</evidence>
<keyword evidence="6" id="KW-0999">Mitochondrion inner membrane</keyword>
<evidence type="ECO:0000313" key="15">
    <source>
        <dbReference type="EMBL" id="VDM19055.1"/>
    </source>
</evidence>
<feature type="transmembrane region" description="Helical" evidence="13">
    <location>
        <begin position="180"/>
        <end position="203"/>
    </location>
</feature>
<comment type="subcellular location">
    <subcellularLocation>
        <location evidence="2 13">Mitochondrion inner membrane</location>
        <topology evidence="2 13">Single-pass membrane protein</topology>
    </subcellularLocation>
</comment>
<dbReference type="InterPro" id="IPR023214">
    <property type="entry name" value="HAD_sf"/>
</dbReference>
<evidence type="ECO:0000256" key="4">
    <source>
        <dbReference type="ARBA" id="ARBA00022448"/>
    </source>
</evidence>
<keyword evidence="7 13" id="KW-0653">Protein transport</keyword>
<dbReference type="Pfam" id="PF03031">
    <property type="entry name" value="NIF"/>
    <property type="match status" value="1"/>
</dbReference>
<protein>
    <recommendedName>
        <fullName evidence="13">Mitochondrial import inner membrane translocase subunit TIM50</fullName>
    </recommendedName>
</protein>
<dbReference type="InterPro" id="IPR050365">
    <property type="entry name" value="TIM50"/>
</dbReference>
<evidence type="ECO:0000256" key="13">
    <source>
        <dbReference type="RuleBase" id="RU365079"/>
    </source>
</evidence>
<dbReference type="SUPFAM" id="SSF56784">
    <property type="entry name" value="HAD-like"/>
    <property type="match status" value="1"/>
</dbReference>
<dbReference type="EMBL" id="UYWW01012159">
    <property type="protein sequence ID" value="VDM19055.1"/>
    <property type="molecule type" value="Genomic_DNA"/>
</dbReference>
<dbReference type="GO" id="GO:0015031">
    <property type="term" value="P:protein transport"/>
    <property type="evidence" value="ECO:0007669"/>
    <property type="project" value="UniProtKB-KW"/>
</dbReference>
<evidence type="ECO:0000256" key="6">
    <source>
        <dbReference type="ARBA" id="ARBA00022792"/>
    </source>
</evidence>
<keyword evidence="4 13" id="KW-0813">Transport</keyword>
<evidence type="ECO:0000313" key="16">
    <source>
        <dbReference type="Proteomes" id="UP000270924"/>
    </source>
</evidence>
<keyword evidence="8 13" id="KW-0809">Transit peptide</keyword>
<evidence type="ECO:0000256" key="11">
    <source>
        <dbReference type="ARBA" id="ARBA00023128"/>
    </source>
</evidence>
<reference evidence="15 16" key="1">
    <citation type="submission" date="2018-11" db="EMBL/GenBank/DDBJ databases">
        <authorList>
            <consortium name="Pathogen Informatics"/>
        </authorList>
    </citation>
    <scope>NUCLEOTIDE SEQUENCE [LARGE SCALE GENOMIC DNA]</scope>
</reference>
<sequence>MTYITGRLSSCGEVHLSATGLVVVIRFNEEISQLMFISPVSILRTSHRCINRIVGHQTFCPFRQITLTTESSFGNGRGVLIAWSLRYPLVSKGGFRMLHDVKGVGGDSGEFVEKGGEKKVYKISEDVYGNTETSSLPKINVKPNTLVTKWEILMNRCGLPVDKTAPKEDQNTQKRKRSTVLAMFFVAGSTFCGLLYFCLYYGWMKTDEDSAYTGILAPYYRIKEACRSWRNAKPSRDKLLPDPLKPPYWQPKYTVVIELKNVLVAPEWSYKMGNRVKKRPAVDYLLDVIGYPNFEVVIYTSETALNANPIVEALDSKQKIMYKLYRDCCKYMNGVYVKDLSKLNRDLSKVIYIDFDPESFRFNPENVLRLPKWNGTLDDTALVDLAELLKTIHLSDVDDVRPTLQYYSQFDDPLKEFRERATRVAELEKKLHQIESEKEAFVAPVKKYQGRLFGFHRHE</sequence>
<accession>A0A3P7GC11</accession>
<evidence type="ECO:0000259" key="14">
    <source>
        <dbReference type="PROSITE" id="PS50969"/>
    </source>
</evidence>
<comment type="subunit">
    <text evidence="13">Component of the TIM23 complex.</text>
</comment>
<dbReference type="SMART" id="SM00577">
    <property type="entry name" value="CPDc"/>
    <property type="match status" value="1"/>
</dbReference>
<dbReference type="InterPro" id="IPR004274">
    <property type="entry name" value="FCP1_dom"/>
</dbReference>
<evidence type="ECO:0000256" key="12">
    <source>
        <dbReference type="ARBA" id="ARBA00023136"/>
    </source>
</evidence>
<proteinExistence type="inferred from homology"/>
<evidence type="ECO:0000256" key="1">
    <source>
        <dbReference type="ARBA" id="ARBA00002959"/>
    </source>
</evidence>
<dbReference type="OMA" id="LYRDCCK"/>
<dbReference type="AlphaFoldDB" id="A0A3P7GC11"/>
<dbReference type="PANTHER" id="PTHR12210">
    <property type="entry name" value="DULLARD PROTEIN PHOSPHATASE"/>
    <property type="match status" value="1"/>
</dbReference>
<keyword evidence="10 13" id="KW-0811">Translocation</keyword>